<gene>
    <name evidence="8" type="ORF">JCM15093_3131</name>
</gene>
<dbReference type="UniPathway" id="UPA00252"/>
<dbReference type="STRING" id="1121097.GCA_000428125_02830"/>
<dbReference type="Gene3D" id="3.90.660.20">
    <property type="entry name" value="Protoporphyrinogen oxidase, mitochondrial, domain 2"/>
    <property type="match status" value="1"/>
</dbReference>
<name>A0A069D5Z8_9BACE</name>
<evidence type="ECO:0000313" key="8">
    <source>
        <dbReference type="EMBL" id="GAK37847.1"/>
    </source>
</evidence>
<comment type="subcellular location">
    <subcellularLocation>
        <location evidence="6">Cytoplasm</location>
    </subcellularLocation>
</comment>
<dbReference type="AlphaFoldDB" id="A0A069D5Z8"/>
<dbReference type="PANTHER" id="PTHR42923">
    <property type="entry name" value="PROTOPORPHYRINOGEN OXIDASE"/>
    <property type="match status" value="1"/>
</dbReference>
<dbReference type="NCBIfam" id="TIGR00562">
    <property type="entry name" value="proto_IX_ox"/>
    <property type="match status" value="1"/>
</dbReference>
<evidence type="ECO:0000256" key="2">
    <source>
        <dbReference type="ARBA" id="ARBA00022630"/>
    </source>
</evidence>
<comment type="function">
    <text evidence="6">Involved in coproporphyrin-dependent heme b biosynthesis. Catalyzes the oxidation of coproporphyrinogen III to coproporphyrin III.</text>
</comment>
<proteinExistence type="inferred from homology"/>
<evidence type="ECO:0000259" key="7">
    <source>
        <dbReference type="Pfam" id="PF01593"/>
    </source>
</evidence>
<comment type="catalytic activity">
    <reaction evidence="6">
        <text>coproporphyrinogen III + 3 O2 = coproporphyrin III + 3 H2O2</text>
        <dbReference type="Rhea" id="RHEA:43436"/>
        <dbReference type="ChEBI" id="CHEBI:15379"/>
        <dbReference type="ChEBI" id="CHEBI:16240"/>
        <dbReference type="ChEBI" id="CHEBI:57309"/>
        <dbReference type="ChEBI" id="CHEBI:131725"/>
        <dbReference type="EC" id="1.3.3.15"/>
    </reaction>
</comment>
<dbReference type="Proteomes" id="UP000027601">
    <property type="component" value="Unassembled WGS sequence"/>
</dbReference>
<evidence type="ECO:0000256" key="5">
    <source>
        <dbReference type="ARBA" id="ARBA00023133"/>
    </source>
</evidence>
<dbReference type="Gene3D" id="3.50.50.60">
    <property type="entry name" value="FAD/NAD(P)-binding domain"/>
    <property type="match status" value="1"/>
</dbReference>
<evidence type="ECO:0000256" key="1">
    <source>
        <dbReference type="ARBA" id="ARBA00001974"/>
    </source>
</evidence>
<evidence type="ECO:0000256" key="4">
    <source>
        <dbReference type="ARBA" id="ARBA00023002"/>
    </source>
</evidence>
<keyword evidence="3 6" id="KW-0274">FAD</keyword>
<sequence>MDTNVDVIVIGAGITGLVTTFLLKEKGVNVLLIEKNTRAGGQLCTVNDDGFLFESGPNTGVVANKDVLDLFNQLGDECTLQTARKESKVRLIWKNGRFCPLPSGLADAVTTPLFSWHDKIRILFEPFRPKGNDPFESIASLTRRRLGKSFLNYAVDPFISGIYAGDPEILVTRFAMPKLYNLEHHYGSFIRGAIKRHPVLAEERKQGISKEIFSVKGGFKNLVSTLENRITPTHLRLGAGKIQIEPVENGWKVVLPATGESYFTPRLISTVPAYALPELFPFIEENKLHPITSLVYAPVVQVGVGMYNGSLIPQAFGGLVPSCEHEKILGVLFNSSCYDDRAPLGAASLSFFIGGMRHPEWVNLPEEEMVAIVTDALHRMLGYPLGTAPDKIHIFPHPRAIPQYQADTEQRLNTVCQLEKKYAGLVLAGSLRDGIGLADRIKQATQLASL</sequence>
<evidence type="ECO:0000256" key="6">
    <source>
        <dbReference type="RuleBase" id="RU364052"/>
    </source>
</evidence>
<dbReference type="RefSeq" id="WP_024997422.1">
    <property type="nucleotide sequence ID" value="NZ_ATZI01000018.1"/>
</dbReference>
<dbReference type="InterPro" id="IPR004572">
    <property type="entry name" value="Protoporphyrinogen_oxidase"/>
</dbReference>
<comment type="similarity">
    <text evidence="6">Belongs to the protoporphyrinogen/coproporphyrinogen oxidase family. Coproporphyrinogen III oxidase subfamily.</text>
</comment>
<keyword evidence="9" id="KW-1185">Reference proteome</keyword>
<comment type="cofactor">
    <cofactor evidence="1 6">
        <name>FAD</name>
        <dbReference type="ChEBI" id="CHEBI:57692"/>
    </cofactor>
</comment>
<keyword evidence="6" id="KW-0963">Cytoplasm</keyword>
<evidence type="ECO:0000256" key="3">
    <source>
        <dbReference type="ARBA" id="ARBA00022827"/>
    </source>
</evidence>
<dbReference type="PANTHER" id="PTHR42923:SF3">
    <property type="entry name" value="PROTOPORPHYRINOGEN OXIDASE"/>
    <property type="match status" value="1"/>
</dbReference>
<dbReference type="InterPro" id="IPR002937">
    <property type="entry name" value="Amino_oxidase"/>
</dbReference>
<dbReference type="InterPro" id="IPR036188">
    <property type="entry name" value="FAD/NAD-bd_sf"/>
</dbReference>
<keyword evidence="4 6" id="KW-0560">Oxidoreductase</keyword>
<comment type="caution">
    <text evidence="8">The sequence shown here is derived from an EMBL/GenBank/DDBJ whole genome shotgun (WGS) entry which is preliminary data.</text>
</comment>
<keyword evidence="2 6" id="KW-0285">Flavoprotein</keyword>
<dbReference type="GO" id="GO:0006783">
    <property type="term" value="P:heme biosynthetic process"/>
    <property type="evidence" value="ECO:0007669"/>
    <property type="project" value="UniProtKB-UniRule"/>
</dbReference>
<dbReference type="Pfam" id="PF01593">
    <property type="entry name" value="Amino_oxidase"/>
    <property type="match status" value="1"/>
</dbReference>
<evidence type="ECO:0000313" key="9">
    <source>
        <dbReference type="Proteomes" id="UP000027601"/>
    </source>
</evidence>
<dbReference type="OrthoDB" id="9805195at2"/>
<dbReference type="SUPFAM" id="SSF54373">
    <property type="entry name" value="FAD-linked reductases, C-terminal domain"/>
    <property type="match status" value="1"/>
</dbReference>
<dbReference type="eggNOG" id="COG1232">
    <property type="taxonomic scope" value="Bacteria"/>
</dbReference>
<comment type="pathway">
    <text evidence="6">Porphyrin-containing compound metabolism; protoheme biosynthesis.</text>
</comment>
<dbReference type="GO" id="GO:0004729">
    <property type="term" value="F:oxygen-dependent protoporphyrinogen oxidase activity"/>
    <property type="evidence" value="ECO:0007669"/>
    <property type="project" value="UniProtKB-UniRule"/>
</dbReference>
<protein>
    <recommendedName>
        <fullName evidence="6">Coproporphyrinogen III oxidase</fullName>
        <ecNumber evidence="6">1.3.3.15</ecNumber>
    </recommendedName>
</protein>
<dbReference type="EMBL" id="BAJS01000030">
    <property type="protein sequence ID" value="GAK37847.1"/>
    <property type="molecule type" value="Genomic_DNA"/>
</dbReference>
<dbReference type="InterPro" id="IPR050464">
    <property type="entry name" value="Zeta_carotene_desat/Oxidored"/>
</dbReference>
<dbReference type="Gene3D" id="1.10.3110.10">
    <property type="entry name" value="protoporphyrinogen ix oxidase, domain 3"/>
    <property type="match status" value="1"/>
</dbReference>
<dbReference type="SUPFAM" id="SSF51905">
    <property type="entry name" value="FAD/NAD(P)-binding domain"/>
    <property type="match status" value="1"/>
</dbReference>
<keyword evidence="5 6" id="KW-0350">Heme biosynthesis</keyword>
<dbReference type="GO" id="GO:0005737">
    <property type="term" value="C:cytoplasm"/>
    <property type="evidence" value="ECO:0007669"/>
    <property type="project" value="UniProtKB-SubCell"/>
</dbReference>
<accession>A0A069D5Z8</accession>
<reference evidence="8 9" key="1">
    <citation type="journal article" date="2015" name="Microbes Environ.">
        <title>Distribution and evolution of nitrogen fixation genes in the phylum bacteroidetes.</title>
        <authorList>
            <person name="Inoue J."/>
            <person name="Oshima K."/>
            <person name="Suda W."/>
            <person name="Sakamoto M."/>
            <person name="Iino T."/>
            <person name="Noda S."/>
            <person name="Hongoh Y."/>
            <person name="Hattori M."/>
            <person name="Ohkuma M."/>
        </authorList>
    </citation>
    <scope>NUCLEOTIDE SEQUENCE [LARGE SCALE GENOMIC DNA]</scope>
    <source>
        <strain evidence="8 9">JCM 15093</strain>
    </source>
</reference>
<dbReference type="EC" id="1.3.3.15" evidence="6"/>
<feature type="domain" description="Amine oxidase" evidence="7">
    <location>
        <begin position="14"/>
        <end position="430"/>
    </location>
</feature>
<organism evidence="8 9">
    <name type="scientific">Bacteroides graminisolvens DSM 19988 = JCM 15093</name>
    <dbReference type="NCBI Taxonomy" id="1121097"/>
    <lineage>
        <taxon>Bacteria</taxon>
        <taxon>Pseudomonadati</taxon>
        <taxon>Bacteroidota</taxon>
        <taxon>Bacteroidia</taxon>
        <taxon>Bacteroidales</taxon>
        <taxon>Bacteroidaceae</taxon>
        <taxon>Bacteroides</taxon>
    </lineage>
</organism>